<proteinExistence type="predicted"/>
<dbReference type="PANTHER" id="PTHR35908:SF1">
    <property type="entry name" value="CONSERVED PROTEIN"/>
    <property type="match status" value="1"/>
</dbReference>
<gene>
    <name evidence="2" type="ORF">Rhe02_19390</name>
</gene>
<dbReference type="PANTHER" id="PTHR35908">
    <property type="entry name" value="HYPOTHETICAL FUSION PROTEIN"/>
    <property type="match status" value="1"/>
</dbReference>
<keyword evidence="3" id="KW-1185">Reference proteome</keyword>
<comment type="caution">
    <text evidence="2">The sequence shown here is derived from an EMBL/GenBank/DDBJ whole genome shotgun (WGS) entry which is preliminary data.</text>
</comment>
<dbReference type="Gene3D" id="3.10.180.10">
    <property type="entry name" value="2,3-Dihydroxybiphenyl 1,2-Dioxygenase, domain 1"/>
    <property type="match status" value="1"/>
</dbReference>
<sequence>MSGIEGIVLDCRHAAELAQFWQAALGWRIRPYDEAEVAKLAAMGRTPQTDPMVAIDSPDGSQVFFLQEVPEPKTVKNRMHVDVRLRDQAHLDELVQLGATVISGDGIWRLLADPEGNEFCAAVPH</sequence>
<dbReference type="InterPro" id="IPR029068">
    <property type="entry name" value="Glyas_Bleomycin-R_OHBP_Dase"/>
</dbReference>
<dbReference type="Pfam" id="PF18029">
    <property type="entry name" value="Glyoxalase_6"/>
    <property type="match status" value="1"/>
</dbReference>
<dbReference type="SUPFAM" id="SSF54593">
    <property type="entry name" value="Glyoxalase/Bleomycin resistance protein/Dihydroxybiphenyl dioxygenase"/>
    <property type="match status" value="1"/>
</dbReference>
<accession>A0A8J3Q5P0</accession>
<protein>
    <recommendedName>
        <fullName evidence="1">Glyoxalase-like domain-containing protein</fullName>
    </recommendedName>
</protein>
<reference evidence="2" key="1">
    <citation type="submission" date="2021-01" db="EMBL/GenBank/DDBJ databases">
        <title>Whole genome shotgun sequence of Rhizocola hellebori NBRC 109834.</title>
        <authorList>
            <person name="Komaki H."/>
            <person name="Tamura T."/>
        </authorList>
    </citation>
    <scope>NUCLEOTIDE SEQUENCE</scope>
    <source>
        <strain evidence="2">NBRC 109834</strain>
    </source>
</reference>
<dbReference type="AlphaFoldDB" id="A0A8J3Q5P0"/>
<dbReference type="InterPro" id="IPR041581">
    <property type="entry name" value="Glyoxalase_6"/>
</dbReference>
<dbReference type="EMBL" id="BONY01000009">
    <property type="protein sequence ID" value="GIH03872.1"/>
    <property type="molecule type" value="Genomic_DNA"/>
</dbReference>
<evidence type="ECO:0000259" key="1">
    <source>
        <dbReference type="Pfam" id="PF18029"/>
    </source>
</evidence>
<name>A0A8J3Q5P0_9ACTN</name>
<evidence type="ECO:0000313" key="3">
    <source>
        <dbReference type="Proteomes" id="UP000612899"/>
    </source>
</evidence>
<dbReference type="RefSeq" id="WP_203907764.1">
    <property type="nucleotide sequence ID" value="NZ_BONY01000009.1"/>
</dbReference>
<dbReference type="Proteomes" id="UP000612899">
    <property type="component" value="Unassembled WGS sequence"/>
</dbReference>
<feature type="domain" description="Glyoxalase-like" evidence="1">
    <location>
        <begin position="7"/>
        <end position="121"/>
    </location>
</feature>
<organism evidence="2 3">
    <name type="scientific">Rhizocola hellebori</name>
    <dbReference type="NCBI Taxonomy" id="1392758"/>
    <lineage>
        <taxon>Bacteria</taxon>
        <taxon>Bacillati</taxon>
        <taxon>Actinomycetota</taxon>
        <taxon>Actinomycetes</taxon>
        <taxon>Micromonosporales</taxon>
        <taxon>Micromonosporaceae</taxon>
        <taxon>Rhizocola</taxon>
    </lineage>
</organism>
<evidence type="ECO:0000313" key="2">
    <source>
        <dbReference type="EMBL" id="GIH03872.1"/>
    </source>
</evidence>
<dbReference type="CDD" id="cd06587">
    <property type="entry name" value="VOC"/>
    <property type="match status" value="1"/>
</dbReference>